<dbReference type="OrthoDB" id="6428476at2759"/>
<feature type="transmembrane region" description="Helical" evidence="1">
    <location>
        <begin position="49"/>
        <end position="66"/>
    </location>
</feature>
<dbReference type="Proteomes" id="UP000887013">
    <property type="component" value="Unassembled WGS sequence"/>
</dbReference>
<keyword evidence="1" id="KW-0472">Membrane</keyword>
<dbReference type="EMBL" id="BMAW01033922">
    <property type="protein sequence ID" value="GFU32458.1"/>
    <property type="molecule type" value="Genomic_DNA"/>
</dbReference>
<keyword evidence="1" id="KW-1133">Transmembrane helix</keyword>
<evidence type="ECO:0000313" key="3">
    <source>
        <dbReference type="Proteomes" id="UP000887013"/>
    </source>
</evidence>
<evidence type="ECO:0000256" key="1">
    <source>
        <dbReference type="SAM" id="Phobius"/>
    </source>
</evidence>
<evidence type="ECO:0000313" key="2">
    <source>
        <dbReference type="EMBL" id="GFU32458.1"/>
    </source>
</evidence>
<sequence length="283" mass="32458">MLSQAYLLFQNKPLLNKLSALETILMLKNNKSDYMRERNYSDLSLKGRIMLFVFLILTGCAVATAYRGEEDDTLNRYIDNLLSVQLPRVVENRGLNPFGLPDFSFNVQDSSVEDELSEGIVTFSSGNLKGLSSVYKKSCERPSRSSGTLNVICNIVLPKVDVRYRGRYEVTSRYTSSYRDQELGRDFYGEILARDVEAQIEVTVSDGDRNPSLTNLVLLGKGEVTKRFQYDDETESERLNRLDVPFEQIRKPFYQRGLRIFQEVFYGSYRKAFESALANLTYP</sequence>
<keyword evidence="1" id="KW-0812">Transmembrane</keyword>
<protein>
    <submittedName>
        <fullName evidence="2">Uncharacterized protein</fullName>
    </submittedName>
</protein>
<dbReference type="AlphaFoldDB" id="A0A8X6QR85"/>
<reference evidence="2" key="1">
    <citation type="submission" date="2020-08" db="EMBL/GenBank/DDBJ databases">
        <title>Multicomponent nature underlies the extraordinary mechanical properties of spider dragline silk.</title>
        <authorList>
            <person name="Kono N."/>
            <person name="Nakamura H."/>
            <person name="Mori M."/>
            <person name="Yoshida Y."/>
            <person name="Ohtoshi R."/>
            <person name="Malay A.D."/>
            <person name="Moran D.A.P."/>
            <person name="Tomita M."/>
            <person name="Numata K."/>
            <person name="Arakawa K."/>
        </authorList>
    </citation>
    <scope>NUCLEOTIDE SEQUENCE</scope>
</reference>
<gene>
    <name evidence="2" type="primary">NCL1_34908</name>
    <name evidence="2" type="ORF">NPIL_98921</name>
</gene>
<name>A0A8X6QR85_NEPPI</name>
<keyword evidence="3" id="KW-1185">Reference proteome</keyword>
<comment type="caution">
    <text evidence="2">The sequence shown here is derived from an EMBL/GenBank/DDBJ whole genome shotgun (WGS) entry which is preliminary data.</text>
</comment>
<accession>A0A8X6QR85</accession>
<proteinExistence type="predicted"/>
<organism evidence="2 3">
    <name type="scientific">Nephila pilipes</name>
    <name type="common">Giant wood spider</name>
    <name type="synonym">Nephila maculata</name>
    <dbReference type="NCBI Taxonomy" id="299642"/>
    <lineage>
        <taxon>Eukaryota</taxon>
        <taxon>Metazoa</taxon>
        <taxon>Ecdysozoa</taxon>
        <taxon>Arthropoda</taxon>
        <taxon>Chelicerata</taxon>
        <taxon>Arachnida</taxon>
        <taxon>Araneae</taxon>
        <taxon>Araneomorphae</taxon>
        <taxon>Entelegynae</taxon>
        <taxon>Araneoidea</taxon>
        <taxon>Nephilidae</taxon>
        <taxon>Nephila</taxon>
    </lineage>
</organism>